<evidence type="ECO:0000256" key="2">
    <source>
        <dbReference type="ARBA" id="ARBA00022490"/>
    </source>
</evidence>
<accession>A0A1Q3EC44</accession>
<reference evidence="7 8" key="1">
    <citation type="submission" date="2016-08" db="EMBL/GenBank/DDBJ databases">
        <authorList>
            <consortium name="Lentinula edodes genome sequencing consortium"/>
            <person name="Sakamoto Y."/>
            <person name="Nakade K."/>
            <person name="Sato S."/>
            <person name="Yoshida Y."/>
            <person name="Miyazaki K."/>
            <person name="Natsume S."/>
            <person name="Konno N."/>
        </authorList>
    </citation>
    <scope>NUCLEOTIDE SEQUENCE [LARGE SCALE GENOMIC DNA]</scope>
    <source>
        <strain evidence="7 8">NBRC 111202</strain>
    </source>
</reference>
<dbReference type="Gene3D" id="3.20.20.190">
    <property type="entry name" value="Phosphatidylinositol (PI) phosphodiesterase"/>
    <property type="match status" value="1"/>
</dbReference>
<evidence type="ECO:0000256" key="5">
    <source>
        <dbReference type="ARBA" id="ARBA00038223"/>
    </source>
</evidence>
<dbReference type="PANTHER" id="PTHR21107">
    <property type="entry name" value="CYTOCHROME C OXIDASE ASSEMBLY PROTEIN COX19"/>
    <property type="match status" value="1"/>
</dbReference>
<comment type="similarity">
    <text evidence="5">Belongs to the COX19 family.</text>
</comment>
<dbReference type="STRING" id="5353.A0A1Q3EC44"/>
<organism evidence="7 8">
    <name type="scientific">Lentinula edodes</name>
    <name type="common">Shiitake mushroom</name>
    <name type="synonym">Lentinus edodes</name>
    <dbReference type="NCBI Taxonomy" id="5353"/>
    <lineage>
        <taxon>Eukaryota</taxon>
        <taxon>Fungi</taxon>
        <taxon>Dikarya</taxon>
        <taxon>Basidiomycota</taxon>
        <taxon>Agaricomycotina</taxon>
        <taxon>Agaricomycetes</taxon>
        <taxon>Agaricomycetidae</taxon>
        <taxon>Agaricales</taxon>
        <taxon>Marasmiineae</taxon>
        <taxon>Omphalotaceae</taxon>
        <taxon>Lentinula</taxon>
    </lineage>
</organism>
<comment type="caution">
    <text evidence="7">The sequence shown here is derived from an EMBL/GenBank/DDBJ whole genome shotgun (WGS) entry which is preliminary data.</text>
</comment>
<dbReference type="PROSITE" id="PS51808">
    <property type="entry name" value="CHCH"/>
    <property type="match status" value="1"/>
</dbReference>
<evidence type="ECO:0000313" key="8">
    <source>
        <dbReference type="Proteomes" id="UP000188533"/>
    </source>
</evidence>
<keyword evidence="8" id="KW-1185">Reference proteome</keyword>
<comment type="function">
    <text evidence="4">Required for the assembly of mitochondrial cytochrome c oxidase.</text>
</comment>
<dbReference type="InterPro" id="IPR017946">
    <property type="entry name" value="PLC-like_Pdiesterase_TIM-brl"/>
</dbReference>
<dbReference type="Proteomes" id="UP000188533">
    <property type="component" value="Unassembled WGS sequence"/>
</dbReference>
<dbReference type="GO" id="GO:0033617">
    <property type="term" value="P:mitochondrial respiratory chain complex IV assembly"/>
    <property type="evidence" value="ECO:0007669"/>
    <property type="project" value="TreeGrafter"/>
</dbReference>
<dbReference type="InterPro" id="IPR051383">
    <property type="entry name" value="COX19"/>
</dbReference>
<keyword evidence="2" id="KW-0963">Cytoplasm</keyword>
<evidence type="ECO:0000256" key="1">
    <source>
        <dbReference type="ARBA" id="ARBA00004496"/>
    </source>
</evidence>
<comment type="subcellular location">
    <subcellularLocation>
        <location evidence="1">Cytoplasm</location>
    </subcellularLocation>
</comment>
<gene>
    <name evidence="7" type="ORF">LENED_006579</name>
</gene>
<evidence type="ECO:0000313" key="7">
    <source>
        <dbReference type="EMBL" id="GAW04773.1"/>
    </source>
</evidence>
<keyword evidence="3" id="KW-1015">Disulfide bond</keyword>
<evidence type="ECO:0000256" key="3">
    <source>
        <dbReference type="ARBA" id="ARBA00023157"/>
    </source>
</evidence>
<dbReference type="GO" id="GO:0006629">
    <property type="term" value="P:lipid metabolic process"/>
    <property type="evidence" value="ECO:0007669"/>
    <property type="project" value="InterPro"/>
</dbReference>
<feature type="domain" description="GP-PDE" evidence="6">
    <location>
        <begin position="104"/>
        <end position="414"/>
    </location>
</feature>
<dbReference type="PANTHER" id="PTHR21107:SF2">
    <property type="entry name" value="CYTOCHROME C OXIDASE ASSEMBLY PROTEIN COX19"/>
    <property type="match status" value="1"/>
</dbReference>
<protein>
    <submittedName>
        <fullName evidence="7">PLC-like phosphodiesterase</fullName>
    </submittedName>
</protein>
<dbReference type="InterPro" id="IPR030395">
    <property type="entry name" value="GP_PDE_dom"/>
</dbReference>
<dbReference type="PROSITE" id="PS51704">
    <property type="entry name" value="GP_PDE"/>
    <property type="match status" value="1"/>
</dbReference>
<dbReference type="Pfam" id="PF03009">
    <property type="entry name" value="GDPD"/>
    <property type="match status" value="1"/>
</dbReference>
<dbReference type="GO" id="GO:0005758">
    <property type="term" value="C:mitochondrial intermembrane space"/>
    <property type="evidence" value="ECO:0007669"/>
    <property type="project" value="TreeGrafter"/>
</dbReference>
<evidence type="ECO:0000256" key="4">
    <source>
        <dbReference type="ARBA" id="ARBA00037279"/>
    </source>
</evidence>
<sequence length="447" mass="50086">MSFGGPPSNNSGFKVTPPDRGSFPLDHYAECKEQMMLYVNCLKNNSSTSTACRDISKEYLNCRMNRGLMQLEDWESLGLANVGKDASSEKGINKNTVNYALYYSYGYYSYGESLSARNGNLYFSVTISCTALIDGATTLELDNAITKDGEVVVWHDENIVATKCKDTGPAFANDTQFPYVGKYIANLTLAQLQTLDCGSKRQIDFPLQSTYPGVRISTLTELFSFAECADPDFRILWNIESKVNAEHTNQTRSPEDFVTRQHHIFVNSPYRHSITYQSFDWRTLVVMKALDRSIPTSALVDLETAVMPDNETSPWLAGLRLDAFPGDMSAQIASAAHAINADILSPADVASVVVDPTLPEYVPFTTRSMVDYAHHLGMLVKPWTVNRMSIVEHLLDWNVDGIITDYPNMVRRLVQQRSRPVAPKYPKKRVLECLNRHLKKAMSPSPQ</sequence>
<name>A0A1Q3EC44_LENED</name>
<dbReference type="AlphaFoldDB" id="A0A1Q3EC44"/>
<reference evidence="7 8" key="2">
    <citation type="submission" date="2017-02" db="EMBL/GenBank/DDBJ databases">
        <title>A genome survey and senescence transcriptome analysis in Lentinula edodes.</title>
        <authorList>
            <person name="Sakamoto Y."/>
            <person name="Nakade K."/>
            <person name="Sato S."/>
            <person name="Yoshida Y."/>
            <person name="Miyazaki K."/>
            <person name="Natsume S."/>
            <person name="Konno N."/>
        </authorList>
    </citation>
    <scope>NUCLEOTIDE SEQUENCE [LARGE SCALE GENOMIC DNA]</scope>
    <source>
        <strain evidence="7 8">NBRC 111202</strain>
    </source>
</reference>
<evidence type="ECO:0000259" key="6">
    <source>
        <dbReference type="PROSITE" id="PS51704"/>
    </source>
</evidence>
<dbReference type="SUPFAM" id="SSF51695">
    <property type="entry name" value="PLC-like phosphodiesterases"/>
    <property type="match status" value="1"/>
</dbReference>
<proteinExistence type="inferred from homology"/>
<dbReference type="GO" id="GO:0008081">
    <property type="term" value="F:phosphoric diester hydrolase activity"/>
    <property type="evidence" value="ECO:0007669"/>
    <property type="project" value="InterPro"/>
</dbReference>
<dbReference type="EMBL" id="BDGU01000208">
    <property type="protein sequence ID" value="GAW04773.1"/>
    <property type="molecule type" value="Genomic_DNA"/>
</dbReference>